<proteinExistence type="predicted"/>
<evidence type="ECO:0000313" key="2">
    <source>
        <dbReference type="Proteomes" id="UP001299546"/>
    </source>
</evidence>
<protein>
    <submittedName>
        <fullName evidence="1">Uncharacterized protein</fullName>
    </submittedName>
</protein>
<organism evidence="1 2">
    <name type="scientific">Bariatricus massiliensis</name>
    <dbReference type="NCBI Taxonomy" id="1745713"/>
    <lineage>
        <taxon>Bacteria</taxon>
        <taxon>Bacillati</taxon>
        <taxon>Bacillota</taxon>
        <taxon>Clostridia</taxon>
        <taxon>Lachnospirales</taxon>
        <taxon>Lachnospiraceae</taxon>
        <taxon>Bariatricus</taxon>
    </lineage>
</organism>
<sequence>MDCRLKPTAKTGKVSALNTEAYEILLNVSQACKIEPLPNCHAYFEKGEPESFSGRRCMNGVKTGAMGLLDILAAKNGCMYLSNLAGAGSNMFLFHHLYEISAQDFSLREWEDAVSYLTGQNRTFADPEQAKQYLFGCTLNQRAENHEKR</sequence>
<keyword evidence="2" id="KW-1185">Reference proteome</keyword>
<evidence type="ECO:0000313" key="1">
    <source>
        <dbReference type="EMBL" id="MCB7389565.1"/>
    </source>
</evidence>
<gene>
    <name evidence="1" type="ORF">LIZ65_19990</name>
</gene>
<dbReference type="RefSeq" id="WP_025641546.1">
    <property type="nucleotide sequence ID" value="NZ_JAJCIQ010000030.1"/>
</dbReference>
<accession>A0ABS8DM81</accession>
<dbReference type="Proteomes" id="UP001299546">
    <property type="component" value="Unassembled WGS sequence"/>
</dbReference>
<reference evidence="1 2" key="1">
    <citation type="submission" date="2021-10" db="EMBL/GenBank/DDBJ databases">
        <title>Collection of gut derived symbiotic bacterial strains cultured from healthy donors.</title>
        <authorList>
            <person name="Lin H."/>
            <person name="Littmann E."/>
            <person name="Kohout C."/>
            <person name="Pamer E.G."/>
        </authorList>
    </citation>
    <scope>NUCLEOTIDE SEQUENCE [LARGE SCALE GENOMIC DNA]</scope>
    <source>
        <strain evidence="1 2">DFI.1.165</strain>
    </source>
</reference>
<dbReference type="EMBL" id="JAJCIS010000032">
    <property type="protein sequence ID" value="MCB7389565.1"/>
    <property type="molecule type" value="Genomic_DNA"/>
</dbReference>
<name>A0ABS8DM81_9FIRM</name>
<comment type="caution">
    <text evidence="1">The sequence shown here is derived from an EMBL/GenBank/DDBJ whole genome shotgun (WGS) entry which is preliminary data.</text>
</comment>